<feature type="domain" description="Sodium/calcium exchanger membrane region" evidence="6">
    <location>
        <begin position="207"/>
        <end position="347"/>
    </location>
</feature>
<evidence type="ECO:0000256" key="1">
    <source>
        <dbReference type="ARBA" id="ARBA00004141"/>
    </source>
</evidence>
<feature type="transmembrane region" description="Helical" evidence="5">
    <location>
        <begin position="29"/>
        <end position="50"/>
    </location>
</feature>
<feature type="transmembrane region" description="Helical" evidence="5">
    <location>
        <begin position="256"/>
        <end position="276"/>
    </location>
</feature>
<protein>
    <submittedName>
        <fullName evidence="7">Sodium/calcium exchanger membrane region</fullName>
    </submittedName>
</protein>
<sequence length="409" mass="43705">MFPKIPLAICAMLAAPAVGVRFSGLSASPVVTMVIFGTAVVAASFVLAWAAEAVRKDISGALAVALLALVAVLPEYAVDLYYAFVSGTDPEMAQYASANMNGSNRLLLGFGWPLVVLVALYARRKRVLKLPQDTRRDVAVLLLLTVLSIFIPLGGSIPLFFGVLLIVIFIVHLVVASKAEAEEEPEFVSVAANLAELPTKTRRITVTLLFVISAIVILISAEPFANSLVESGSNLGIDSYLLVQWLAPLASEAPEFIVAVLFALRGMGAMAIGTLIASKINQWSLLVGSIPVAHLFGGGSANMALDARQVEEFTLTISQTLLGVAIIIGLRFHWASAAALLGLFSLQFFITGTQERLVLSAVHIVIAVGLLWINRTHIVPTLATLRRTMVDDVESEPVVDKTYQETTVN</sequence>
<name>A0A160PT14_9CORY</name>
<feature type="transmembrane region" description="Helical" evidence="5">
    <location>
        <begin position="321"/>
        <end position="344"/>
    </location>
</feature>
<feature type="transmembrane region" description="Helical" evidence="5">
    <location>
        <begin position="204"/>
        <end position="221"/>
    </location>
</feature>
<feature type="transmembrane region" description="Helical" evidence="5">
    <location>
        <begin position="134"/>
        <end position="151"/>
    </location>
</feature>
<feature type="transmembrane region" description="Helical" evidence="5">
    <location>
        <begin position="62"/>
        <end position="84"/>
    </location>
</feature>
<evidence type="ECO:0000256" key="3">
    <source>
        <dbReference type="ARBA" id="ARBA00022989"/>
    </source>
</evidence>
<organism evidence="7 8">
    <name type="scientific">Corynebacterium suranareeae</name>
    <dbReference type="NCBI Taxonomy" id="2506452"/>
    <lineage>
        <taxon>Bacteria</taxon>
        <taxon>Bacillati</taxon>
        <taxon>Actinomycetota</taxon>
        <taxon>Actinomycetes</taxon>
        <taxon>Mycobacteriales</taxon>
        <taxon>Corynebacteriaceae</taxon>
        <taxon>Corynebacterium</taxon>
    </lineage>
</organism>
<evidence type="ECO:0000313" key="8">
    <source>
        <dbReference type="Proteomes" id="UP000218244"/>
    </source>
</evidence>
<accession>A0A160PT14</accession>
<evidence type="ECO:0000256" key="2">
    <source>
        <dbReference type="ARBA" id="ARBA00022692"/>
    </source>
</evidence>
<evidence type="ECO:0000313" key="7">
    <source>
        <dbReference type="EMBL" id="BAU96865.1"/>
    </source>
</evidence>
<dbReference type="InterPro" id="IPR004837">
    <property type="entry name" value="NaCa_Exmemb"/>
</dbReference>
<dbReference type="InterPro" id="IPR044880">
    <property type="entry name" value="NCX_ion-bd_dom_sf"/>
</dbReference>
<feature type="domain" description="Sodium/calcium exchanger membrane region" evidence="6">
    <location>
        <begin position="30"/>
        <end position="176"/>
    </location>
</feature>
<gene>
    <name evidence="7" type="ORF">N24_2603</name>
</gene>
<feature type="transmembrane region" description="Helical" evidence="5">
    <location>
        <begin position="104"/>
        <end position="122"/>
    </location>
</feature>
<feature type="transmembrane region" description="Helical" evidence="5">
    <location>
        <begin position="283"/>
        <end position="301"/>
    </location>
</feature>
<dbReference type="Proteomes" id="UP000218244">
    <property type="component" value="Chromosome"/>
</dbReference>
<comment type="subcellular location">
    <subcellularLocation>
        <location evidence="1">Membrane</location>
        <topology evidence="1">Multi-pass membrane protein</topology>
    </subcellularLocation>
</comment>
<dbReference type="Pfam" id="PF01699">
    <property type="entry name" value="Na_Ca_ex"/>
    <property type="match status" value="2"/>
</dbReference>
<evidence type="ECO:0000256" key="4">
    <source>
        <dbReference type="ARBA" id="ARBA00023136"/>
    </source>
</evidence>
<dbReference type="EMBL" id="AP017369">
    <property type="protein sequence ID" value="BAU96865.1"/>
    <property type="molecule type" value="Genomic_DNA"/>
</dbReference>
<keyword evidence="3 5" id="KW-1133">Transmembrane helix</keyword>
<dbReference type="RefSeq" id="WP_096457990.1">
    <property type="nucleotide sequence ID" value="NZ_AP017369.1"/>
</dbReference>
<keyword evidence="2 5" id="KW-0812">Transmembrane</keyword>
<dbReference type="GO" id="GO:0016020">
    <property type="term" value="C:membrane"/>
    <property type="evidence" value="ECO:0007669"/>
    <property type="project" value="UniProtKB-SubCell"/>
</dbReference>
<feature type="transmembrane region" description="Helical" evidence="5">
    <location>
        <begin position="356"/>
        <end position="373"/>
    </location>
</feature>
<reference evidence="7 8" key="1">
    <citation type="submission" date="2016-02" db="EMBL/GenBank/DDBJ databases">
        <title>Corynebacterium glutamicum N24 whole genome sequencing project.</title>
        <authorList>
            <person name="Matsutani M."/>
            <person name="Nangtapong N."/>
            <person name="Yakushi T."/>
            <person name="Matsushita K."/>
        </authorList>
    </citation>
    <scope>NUCLEOTIDE SEQUENCE [LARGE SCALE GENOMIC DNA]</scope>
    <source>
        <strain evidence="7 8">N24</strain>
    </source>
</reference>
<dbReference type="AlphaFoldDB" id="A0A160PT14"/>
<dbReference type="Gene3D" id="1.20.1420.30">
    <property type="entry name" value="NCX, central ion-binding region"/>
    <property type="match status" value="1"/>
</dbReference>
<evidence type="ECO:0000259" key="6">
    <source>
        <dbReference type="Pfam" id="PF01699"/>
    </source>
</evidence>
<keyword evidence="8" id="KW-1185">Reference proteome</keyword>
<evidence type="ECO:0000256" key="5">
    <source>
        <dbReference type="SAM" id="Phobius"/>
    </source>
</evidence>
<keyword evidence="4 5" id="KW-0472">Membrane</keyword>
<dbReference type="KEGG" id="csur:N24_2603"/>
<dbReference type="GO" id="GO:0055085">
    <property type="term" value="P:transmembrane transport"/>
    <property type="evidence" value="ECO:0007669"/>
    <property type="project" value="InterPro"/>
</dbReference>
<proteinExistence type="predicted"/>